<dbReference type="InterPro" id="IPR014710">
    <property type="entry name" value="RmlC-like_jellyroll"/>
</dbReference>
<dbReference type="CDD" id="cd02216">
    <property type="entry name" value="cupin_GDO-like_N"/>
    <property type="match status" value="1"/>
</dbReference>
<dbReference type="Pfam" id="PF07883">
    <property type="entry name" value="Cupin_2"/>
    <property type="match status" value="1"/>
</dbReference>
<protein>
    <submittedName>
        <fullName evidence="6">Cupin domain-containing protein</fullName>
    </submittedName>
</protein>
<dbReference type="InterPro" id="IPR047183">
    <property type="entry name" value="GDO-like"/>
</dbReference>
<dbReference type="SUPFAM" id="SSF51182">
    <property type="entry name" value="RmlC-like cupins"/>
    <property type="match status" value="1"/>
</dbReference>
<dbReference type="InterPro" id="IPR011051">
    <property type="entry name" value="RmlC_Cupin_sf"/>
</dbReference>
<accession>A0A7T1WQS0</accession>
<dbReference type="PANTHER" id="PTHR41517">
    <property type="entry name" value="1,2-DIOXYGENASE PROTEIN-RELATED"/>
    <property type="match status" value="1"/>
</dbReference>
<evidence type="ECO:0000259" key="5">
    <source>
        <dbReference type="Pfam" id="PF07883"/>
    </source>
</evidence>
<evidence type="ECO:0000313" key="6">
    <source>
        <dbReference type="EMBL" id="QPP05232.1"/>
    </source>
</evidence>
<dbReference type="CDD" id="cd06992">
    <property type="entry name" value="cupin_GDO-like_C"/>
    <property type="match status" value="1"/>
</dbReference>
<feature type="domain" description="Cupin type-2" evidence="5">
    <location>
        <begin position="97"/>
        <end position="164"/>
    </location>
</feature>
<proteinExistence type="predicted"/>
<sequence>MATRRFRTDNRAVDALYDRLSATDLQPLWELTGLLTPEPVVGAVPYRWSGEDLRALGEASGELVPVERGGDRRVLACCNPGLDGAPYAVPTLWAAVQYLRAGEVAPAHRHTPAALRFITQGQGVWTLVDGDPVHMSEGDLVLTPSWTFHEHHNPSSEAMTWMDVLDLPIVAALGAVFFEDGPTDEASTATAPRSMSESWYGGGPGLVPVAGPSAPGSRSPLLAYRWADTDRALATQLKASGRGVAVIRFADPVRGGDVMPTLRCEMHRVESGRRTDRTRQTGGRVACILHGTGSIAIGGETFDIGPGDILAIPSWSPWDVQAETELDLFSTSDAPVLEALGLMRHDAVDAADLVAVP</sequence>
<dbReference type="RefSeq" id="WP_197348736.1">
    <property type="nucleotide sequence ID" value="NZ_CP048882.1"/>
</dbReference>
<keyword evidence="2" id="KW-0560">Oxidoreductase</keyword>
<dbReference type="AlphaFoldDB" id="A0A7T1WQS0"/>
<evidence type="ECO:0000256" key="1">
    <source>
        <dbReference type="ARBA" id="ARBA00022964"/>
    </source>
</evidence>
<keyword evidence="3" id="KW-0238">DNA-binding</keyword>
<dbReference type="Pfam" id="PF02311">
    <property type="entry name" value="AraC_binding"/>
    <property type="match status" value="1"/>
</dbReference>
<feature type="domain" description="AraC-type arabinose-binding/dimerisation" evidence="4">
    <location>
        <begin position="276"/>
        <end position="328"/>
    </location>
</feature>
<dbReference type="InterPro" id="IPR003313">
    <property type="entry name" value="AraC-bd"/>
</dbReference>
<evidence type="ECO:0000259" key="4">
    <source>
        <dbReference type="Pfam" id="PF02311"/>
    </source>
</evidence>
<gene>
    <name evidence="6" type="ORF">G4Z16_01210</name>
</gene>
<evidence type="ECO:0000256" key="3">
    <source>
        <dbReference type="ARBA" id="ARBA00023125"/>
    </source>
</evidence>
<evidence type="ECO:0000256" key="2">
    <source>
        <dbReference type="ARBA" id="ARBA00023002"/>
    </source>
</evidence>
<organism evidence="6 7">
    <name type="scientific">Streptomyces bathyalis</name>
    <dbReference type="NCBI Taxonomy" id="2710756"/>
    <lineage>
        <taxon>Bacteria</taxon>
        <taxon>Bacillati</taxon>
        <taxon>Actinomycetota</taxon>
        <taxon>Actinomycetes</taxon>
        <taxon>Kitasatosporales</taxon>
        <taxon>Streptomycetaceae</taxon>
        <taxon>Streptomyces</taxon>
    </lineage>
</organism>
<keyword evidence="7" id="KW-1185">Reference proteome</keyword>
<dbReference type="EMBL" id="CP048882">
    <property type="protein sequence ID" value="QPP05232.1"/>
    <property type="molecule type" value="Genomic_DNA"/>
</dbReference>
<dbReference type="GO" id="GO:0003677">
    <property type="term" value="F:DNA binding"/>
    <property type="evidence" value="ECO:0007669"/>
    <property type="project" value="UniProtKB-KW"/>
</dbReference>
<evidence type="ECO:0000313" key="7">
    <source>
        <dbReference type="Proteomes" id="UP000595046"/>
    </source>
</evidence>
<reference evidence="7" key="1">
    <citation type="submission" date="2020-02" db="EMBL/GenBank/DDBJ databases">
        <title>Streptomyces sp. ASO4wet.</title>
        <authorList>
            <person name="Risdian C."/>
            <person name="Landwehr W."/>
            <person name="Schupp P."/>
            <person name="Wink J."/>
        </authorList>
    </citation>
    <scope>NUCLEOTIDE SEQUENCE [LARGE SCALE GENOMIC DNA]</scope>
    <source>
        <strain evidence="7">ASO4wet</strain>
    </source>
</reference>
<dbReference type="KEGG" id="sbat:G4Z16_01210"/>
<dbReference type="GO" id="GO:0006355">
    <property type="term" value="P:regulation of DNA-templated transcription"/>
    <property type="evidence" value="ECO:0007669"/>
    <property type="project" value="InterPro"/>
</dbReference>
<dbReference type="Gene3D" id="2.60.120.10">
    <property type="entry name" value="Jelly Rolls"/>
    <property type="match status" value="1"/>
</dbReference>
<dbReference type="PANTHER" id="PTHR41517:SF1">
    <property type="entry name" value="CUPIN"/>
    <property type="match status" value="1"/>
</dbReference>
<dbReference type="GO" id="GO:0051213">
    <property type="term" value="F:dioxygenase activity"/>
    <property type="evidence" value="ECO:0007669"/>
    <property type="project" value="UniProtKB-KW"/>
</dbReference>
<dbReference type="InterPro" id="IPR013096">
    <property type="entry name" value="Cupin_2"/>
</dbReference>
<keyword evidence="1" id="KW-0223">Dioxygenase</keyword>
<dbReference type="Proteomes" id="UP000595046">
    <property type="component" value="Chromosome"/>
</dbReference>
<name>A0A7T1WQS0_9ACTN</name>